<evidence type="ECO:0000256" key="3">
    <source>
        <dbReference type="ARBA" id="ARBA00022723"/>
    </source>
</evidence>
<accession>A0AAD4PRD4</accession>
<dbReference type="PANTHER" id="PTHR24305:SF166">
    <property type="entry name" value="CYTOCHROME P450 12A4, MITOCHONDRIAL-RELATED"/>
    <property type="match status" value="1"/>
</dbReference>
<comment type="similarity">
    <text evidence="2 7">Belongs to the cytochrome P450 family.</text>
</comment>
<comment type="cofactor">
    <cofactor evidence="1 6">
        <name>heme</name>
        <dbReference type="ChEBI" id="CHEBI:30413"/>
    </cofactor>
</comment>
<dbReference type="RefSeq" id="XP_046065138.1">
    <property type="nucleotide sequence ID" value="XM_046219223.1"/>
</dbReference>
<comment type="caution">
    <text evidence="8">The sequence shown here is derived from an EMBL/GenBank/DDBJ whole genome shotgun (WGS) entry which is preliminary data.</text>
</comment>
<dbReference type="Gene3D" id="1.10.630.10">
    <property type="entry name" value="Cytochrome P450"/>
    <property type="match status" value="1"/>
</dbReference>
<dbReference type="Pfam" id="PF00067">
    <property type="entry name" value="p450"/>
    <property type="match status" value="1"/>
</dbReference>
<feature type="binding site" description="axial binding residue" evidence="6">
    <location>
        <position position="445"/>
    </location>
    <ligand>
        <name>heme</name>
        <dbReference type="ChEBI" id="CHEBI:30413"/>
    </ligand>
    <ligandPart>
        <name>Fe</name>
        <dbReference type="ChEBI" id="CHEBI:18248"/>
    </ligandPart>
</feature>
<evidence type="ECO:0000256" key="1">
    <source>
        <dbReference type="ARBA" id="ARBA00001971"/>
    </source>
</evidence>
<evidence type="ECO:0000256" key="4">
    <source>
        <dbReference type="ARBA" id="ARBA00023002"/>
    </source>
</evidence>
<keyword evidence="5 6" id="KW-0408">Iron</keyword>
<dbReference type="InterPro" id="IPR001128">
    <property type="entry name" value="Cyt_P450"/>
</dbReference>
<evidence type="ECO:0000256" key="7">
    <source>
        <dbReference type="RuleBase" id="RU000461"/>
    </source>
</evidence>
<keyword evidence="3 6" id="KW-0479">Metal-binding</keyword>
<sequence length="501" mass="55946">MYLYLAAGLCAILVSATWRIISNVFLSPLASIPGPFLAKITSKWLILVEMSGNRTTTIHKLHNQYGPTVRVGPNEVSFADGNVIKELYGQSSDFMKAPVYDQFSQHPVGIFSMQNKAEHRERRKLLSHAFAQSNLLQIEPVIGDTVKQLLKKINGTMGQPTDALVLLRMFALDVVGNDTGELFLGKSFSALESIKPPTFIRDLDAYFIVMGMKGSFPWLFEIASYFPSTKWQELQQAPKRLRTYGENALRDYRLRQDAGPKGAKYKDLLHKMLTSHETVSTPSGKPTEVPMTDEQISLEIGNLVFAGTDTTSTTLTYLFWQLAQCKWQELLRDELAITQLVDGIATFGDIDQFPILNAVIAESLRLFPAAPASLQRETPAGGRELAGYFIPAGTVVSMQCYTTQRDGAIFHDPETFDPTRWMQSPEKLTDMNLYQMPFSKGTRACLGKNLAMMELKLVVAAVIKQYQIKVADSMKPGDMNMKDHFLTLPACGRCDLVFTPL</sequence>
<evidence type="ECO:0000256" key="5">
    <source>
        <dbReference type="ARBA" id="ARBA00023004"/>
    </source>
</evidence>
<evidence type="ECO:0000256" key="2">
    <source>
        <dbReference type="ARBA" id="ARBA00010617"/>
    </source>
</evidence>
<gene>
    <name evidence="8" type="ORF">BGW36DRAFT_412841</name>
</gene>
<dbReference type="InterPro" id="IPR036396">
    <property type="entry name" value="Cyt_P450_sf"/>
</dbReference>
<dbReference type="AlphaFoldDB" id="A0AAD4PRD4"/>
<dbReference type="GO" id="GO:0005506">
    <property type="term" value="F:iron ion binding"/>
    <property type="evidence" value="ECO:0007669"/>
    <property type="project" value="InterPro"/>
</dbReference>
<keyword evidence="4 7" id="KW-0560">Oxidoreductase</keyword>
<keyword evidence="6 7" id="KW-0349">Heme</keyword>
<keyword evidence="9" id="KW-1185">Reference proteome</keyword>
<organism evidence="8 9">
    <name type="scientific">Talaromyces proteolyticus</name>
    <dbReference type="NCBI Taxonomy" id="1131652"/>
    <lineage>
        <taxon>Eukaryota</taxon>
        <taxon>Fungi</taxon>
        <taxon>Dikarya</taxon>
        <taxon>Ascomycota</taxon>
        <taxon>Pezizomycotina</taxon>
        <taxon>Eurotiomycetes</taxon>
        <taxon>Eurotiomycetidae</taxon>
        <taxon>Eurotiales</taxon>
        <taxon>Trichocomaceae</taxon>
        <taxon>Talaromyces</taxon>
        <taxon>Talaromyces sect. Bacilispori</taxon>
    </lineage>
</organism>
<dbReference type="GO" id="GO:0004497">
    <property type="term" value="F:monooxygenase activity"/>
    <property type="evidence" value="ECO:0007669"/>
    <property type="project" value="UniProtKB-KW"/>
</dbReference>
<dbReference type="PANTHER" id="PTHR24305">
    <property type="entry name" value="CYTOCHROME P450"/>
    <property type="match status" value="1"/>
</dbReference>
<dbReference type="SUPFAM" id="SSF48264">
    <property type="entry name" value="Cytochrome P450"/>
    <property type="match status" value="1"/>
</dbReference>
<dbReference type="GO" id="GO:0020037">
    <property type="term" value="F:heme binding"/>
    <property type="evidence" value="ECO:0007669"/>
    <property type="project" value="InterPro"/>
</dbReference>
<evidence type="ECO:0000313" key="9">
    <source>
        <dbReference type="Proteomes" id="UP001201262"/>
    </source>
</evidence>
<dbReference type="Proteomes" id="UP001201262">
    <property type="component" value="Unassembled WGS sequence"/>
</dbReference>
<dbReference type="InterPro" id="IPR002401">
    <property type="entry name" value="Cyt_P450_E_grp-I"/>
</dbReference>
<evidence type="ECO:0000313" key="8">
    <source>
        <dbReference type="EMBL" id="KAH8688652.1"/>
    </source>
</evidence>
<name>A0AAD4PRD4_9EURO</name>
<dbReference type="GeneID" id="70249510"/>
<dbReference type="EMBL" id="JAJTJA010000018">
    <property type="protein sequence ID" value="KAH8688652.1"/>
    <property type="molecule type" value="Genomic_DNA"/>
</dbReference>
<dbReference type="InterPro" id="IPR017972">
    <property type="entry name" value="Cyt_P450_CS"/>
</dbReference>
<dbReference type="PROSITE" id="PS00086">
    <property type="entry name" value="CYTOCHROME_P450"/>
    <property type="match status" value="1"/>
</dbReference>
<evidence type="ECO:0000256" key="6">
    <source>
        <dbReference type="PIRSR" id="PIRSR602401-1"/>
    </source>
</evidence>
<dbReference type="GO" id="GO:0016705">
    <property type="term" value="F:oxidoreductase activity, acting on paired donors, with incorporation or reduction of molecular oxygen"/>
    <property type="evidence" value="ECO:0007669"/>
    <property type="project" value="InterPro"/>
</dbReference>
<proteinExistence type="inferred from homology"/>
<keyword evidence="7" id="KW-0503">Monooxygenase</keyword>
<dbReference type="PRINTS" id="PR00385">
    <property type="entry name" value="P450"/>
</dbReference>
<protein>
    <submittedName>
        <fullName evidence="8">Pisatin demethylase</fullName>
    </submittedName>
</protein>
<reference evidence="8" key="1">
    <citation type="submission" date="2021-12" db="EMBL/GenBank/DDBJ databases">
        <title>Convergent genome expansion in fungi linked to evolution of root-endophyte symbiosis.</title>
        <authorList>
            <consortium name="DOE Joint Genome Institute"/>
            <person name="Ke Y.-H."/>
            <person name="Bonito G."/>
            <person name="Liao H.-L."/>
            <person name="Looney B."/>
            <person name="Rojas-Flechas A."/>
            <person name="Nash J."/>
            <person name="Hameed K."/>
            <person name="Schadt C."/>
            <person name="Martin F."/>
            <person name="Crous P.W."/>
            <person name="Miettinen O."/>
            <person name="Magnuson J.K."/>
            <person name="Labbe J."/>
            <person name="Jacobson D."/>
            <person name="Doktycz M.J."/>
            <person name="Veneault-Fourrey C."/>
            <person name="Kuo A."/>
            <person name="Mondo S."/>
            <person name="Calhoun S."/>
            <person name="Riley R."/>
            <person name="Ohm R."/>
            <person name="LaButti K."/>
            <person name="Andreopoulos B."/>
            <person name="Pangilinan J."/>
            <person name="Nolan M."/>
            <person name="Tritt A."/>
            <person name="Clum A."/>
            <person name="Lipzen A."/>
            <person name="Daum C."/>
            <person name="Barry K."/>
            <person name="Grigoriev I.V."/>
            <person name="Vilgalys R."/>
        </authorList>
    </citation>
    <scope>NUCLEOTIDE SEQUENCE</scope>
    <source>
        <strain evidence="8">PMI_201</strain>
    </source>
</reference>
<dbReference type="InterPro" id="IPR050121">
    <property type="entry name" value="Cytochrome_P450_monoxygenase"/>
</dbReference>
<dbReference type="PRINTS" id="PR00463">
    <property type="entry name" value="EP450I"/>
</dbReference>